<organism evidence="2 3">
    <name type="scientific">Actinoplanes couchii</name>
    <dbReference type="NCBI Taxonomy" id="403638"/>
    <lineage>
        <taxon>Bacteria</taxon>
        <taxon>Bacillati</taxon>
        <taxon>Actinomycetota</taxon>
        <taxon>Actinomycetes</taxon>
        <taxon>Micromonosporales</taxon>
        <taxon>Micromonosporaceae</taxon>
        <taxon>Actinoplanes</taxon>
    </lineage>
</organism>
<feature type="compositionally biased region" description="Acidic residues" evidence="1">
    <location>
        <begin position="79"/>
        <end position="91"/>
    </location>
</feature>
<dbReference type="Proteomes" id="UP000612282">
    <property type="component" value="Unassembled WGS sequence"/>
</dbReference>
<proteinExistence type="predicted"/>
<sequence>MPLTGEDPAEPKVEDPDVPLNAEASGEPLKSEEAPNEDPGVPLTEADPPNCGVPGVPLTGADPPNGEAPAEESPNGEVPGEEPDGPNDEEPGVVAPNCAESDEPPAAAELPKGDPLAGEDPNCDEPGALPKGEPVAGEEPDGPNDEEPGVVAPNGDEPGSAGAGALDDRLPPEARAAPGTRCGYPAAEAGGWSAADEAEVDDPAACEPEVGEPAAWEPDADESAEWEPVAGEPGAEDANGEVPNGCWLRIGRSRLG</sequence>
<protein>
    <submittedName>
        <fullName evidence="2">Uncharacterized protein</fullName>
    </submittedName>
</protein>
<evidence type="ECO:0000313" key="2">
    <source>
        <dbReference type="EMBL" id="GID58753.1"/>
    </source>
</evidence>
<reference evidence="2 3" key="1">
    <citation type="submission" date="2021-01" db="EMBL/GenBank/DDBJ databases">
        <title>Whole genome shotgun sequence of Actinoplanes couchii NBRC 106145.</title>
        <authorList>
            <person name="Komaki H."/>
            <person name="Tamura T."/>
        </authorList>
    </citation>
    <scope>NUCLEOTIDE SEQUENCE [LARGE SCALE GENOMIC DNA]</scope>
    <source>
        <strain evidence="2 3">NBRC 106145</strain>
    </source>
</reference>
<keyword evidence="3" id="KW-1185">Reference proteome</keyword>
<dbReference type="EMBL" id="BOMG01000089">
    <property type="protein sequence ID" value="GID58753.1"/>
    <property type="molecule type" value="Genomic_DNA"/>
</dbReference>
<name>A0ABQ3XJT4_9ACTN</name>
<comment type="caution">
    <text evidence="2">The sequence shown here is derived from an EMBL/GenBank/DDBJ whole genome shotgun (WGS) entry which is preliminary data.</text>
</comment>
<evidence type="ECO:0000256" key="1">
    <source>
        <dbReference type="SAM" id="MobiDB-lite"/>
    </source>
</evidence>
<feature type="region of interest" description="Disordered" evidence="1">
    <location>
        <begin position="1"/>
        <end position="245"/>
    </location>
</feature>
<accession>A0ABQ3XJT4</accession>
<feature type="compositionally biased region" description="Acidic residues" evidence="1">
    <location>
        <begin position="136"/>
        <end position="148"/>
    </location>
</feature>
<gene>
    <name evidence="2" type="ORF">Aco03nite_071570</name>
</gene>
<evidence type="ECO:0000313" key="3">
    <source>
        <dbReference type="Proteomes" id="UP000612282"/>
    </source>
</evidence>